<proteinExistence type="predicted"/>
<keyword evidence="3" id="KW-1185">Reference proteome</keyword>
<evidence type="ECO:0000313" key="3">
    <source>
        <dbReference type="Proteomes" id="UP000319812"/>
    </source>
</evidence>
<comment type="caution">
    <text evidence="2">The sequence shown here is derived from an EMBL/GenBank/DDBJ whole genome shotgun (WGS) entry which is preliminary data.</text>
</comment>
<gene>
    <name evidence="2" type="ORF">HHA01_26540</name>
</gene>
<protein>
    <submittedName>
        <fullName evidence="2">Uncharacterized protein</fullName>
    </submittedName>
</protein>
<feature type="compositionally biased region" description="Basic and acidic residues" evidence="1">
    <location>
        <begin position="1"/>
        <end position="15"/>
    </location>
</feature>
<dbReference type="EMBL" id="BJOC01000044">
    <property type="protein sequence ID" value="GED23677.1"/>
    <property type="molecule type" value="Genomic_DNA"/>
</dbReference>
<organism evidence="2 3">
    <name type="scientific">Halomonas halmophila</name>
    <dbReference type="NCBI Taxonomy" id="252"/>
    <lineage>
        <taxon>Bacteria</taxon>
        <taxon>Pseudomonadati</taxon>
        <taxon>Pseudomonadota</taxon>
        <taxon>Gammaproteobacteria</taxon>
        <taxon>Oceanospirillales</taxon>
        <taxon>Halomonadaceae</taxon>
        <taxon>Halomonas</taxon>
    </lineage>
</organism>
<sequence>MARTSQDRLRPSHSERRSRRARGPGNSRVCDMEFSLGSQWYRHGAGGCNHRELYGKGRGAVRRMAPTLV</sequence>
<name>A0A4Y4F2H6_9GAMM</name>
<dbReference type="Proteomes" id="UP000319812">
    <property type="component" value="Unassembled WGS sequence"/>
</dbReference>
<accession>A0A4Y4F2H6</accession>
<evidence type="ECO:0000313" key="2">
    <source>
        <dbReference type="EMBL" id="GED23677.1"/>
    </source>
</evidence>
<reference evidence="2 3" key="1">
    <citation type="submission" date="2019-06" db="EMBL/GenBank/DDBJ databases">
        <title>Whole genome shotgun sequence of Halomonas halmophila NBRC 15537.</title>
        <authorList>
            <person name="Hosoyama A."/>
            <person name="Uohara A."/>
            <person name="Ohji S."/>
            <person name="Ichikawa N."/>
        </authorList>
    </citation>
    <scope>NUCLEOTIDE SEQUENCE [LARGE SCALE GENOMIC DNA]</scope>
    <source>
        <strain evidence="2 3">NBRC 15537</strain>
    </source>
</reference>
<dbReference type="AlphaFoldDB" id="A0A4Y4F2H6"/>
<feature type="region of interest" description="Disordered" evidence="1">
    <location>
        <begin position="1"/>
        <end position="27"/>
    </location>
</feature>
<evidence type="ECO:0000256" key="1">
    <source>
        <dbReference type="SAM" id="MobiDB-lite"/>
    </source>
</evidence>